<dbReference type="GO" id="GO:0034450">
    <property type="term" value="F:ubiquitin-ubiquitin ligase activity"/>
    <property type="evidence" value="ECO:0007669"/>
    <property type="project" value="InterPro"/>
</dbReference>
<protein>
    <recommendedName>
        <fullName evidence="13">U-box domain-containing protein</fullName>
    </recommendedName>
</protein>
<evidence type="ECO:0000256" key="5">
    <source>
        <dbReference type="ARBA" id="ARBA00007434"/>
    </source>
</evidence>
<evidence type="ECO:0000256" key="10">
    <source>
        <dbReference type="ARBA" id="ARBA00023242"/>
    </source>
</evidence>
<dbReference type="GO" id="GO:0000209">
    <property type="term" value="P:protein polyubiquitination"/>
    <property type="evidence" value="ECO:0007669"/>
    <property type="project" value="TreeGrafter"/>
</dbReference>
<dbReference type="PANTHER" id="PTHR13931">
    <property type="entry name" value="UBIQUITINATION FACTOR E4"/>
    <property type="match status" value="1"/>
</dbReference>
<evidence type="ECO:0000256" key="4">
    <source>
        <dbReference type="ARBA" id="ARBA00004906"/>
    </source>
</evidence>
<name>A0AAN6M623_9PLEO</name>
<gene>
    <name evidence="14" type="ORF">GRF29_8g3330761</name>
</gene>
<evidence type="ECO:0000256" key="7">
    <source>
        <dbReference type="ARBA" id="ARBA00022679"/>
    </source>
</evidence>
<dbReference type="GO" id="GO:0005634">
    <property type="term" value="C:nucleus"/>
    <property type="evidence" value="ECO:0007669"/>
    <property type="project" value="UniProtKB-SubCell"/>
</dbReference>
<dbReference type="GO" id="GO:0005737">
    <property type="term" value="C:cytoplasm"/>
    <property type="evidence" value="ECO:0007669"/>
    <property type="project" value="UniProtKB-SubCell"/>
</dbReference>
<comment type="pathway">
    <text evidence="4">Protein modification; protein ubiquitination.</text>
</comment>
<dbReference type="PROSITE" id="PS51698">
    <property type="entry name" value="U_BOX"/>
    <property type="match status" value="1"/>
</dbReference>
<feature type="compositionally biased region" description="Pro residues" evidence="12">
    <location>
        <begin position="1"/>
        <end position="11"/>
    </location>
</feature>
<evidence type="ECO:0000256" key="1">
    <source>
        <dbReference type="ARBA" id="ARBA00000900"/>
    </source>
</evidence>
<dbReference type="Gene3D" id="3.30.40.10">
    <property type="entry name" value="Zinc/RING finger domain, C3HC4 (zinc finger)"/>
    <property type="match status" value="1"/>
</dbReference>
<keyword evidence="8" id="KW-0833">Ubl conjugation pathway</keyword>
<feature type="coiled-coil region" evidence="11">
    <location>
        <begin position="479"/>
        <end position="549"/>
    </location>
</feature>
<evidence type="ECO:0000256" key="12">
    <source>
        <dbReference type="SAM" id="MobiDB-lite"/>
    </source>
</evidence>
<dbReference type="AlphaFoldDB" id="A0AAN6M623"/>
<feature type="region of interest" description="Disordered" evidence="12">
    <location>
        <begin position="1"/>
        <end position="117"/>
    </location>
</feature>
<dbReference type="Pfam" id="PF10408">
    <property type="entry name" value="Ufd2P_core"/>
    <property type="match status" value="1"/>
</dbReference>
<evidence type="ECO:0000256" key="8">
    <source>
        <dbReference type="ARBA" id="ARBA00022786"/>
    </source>
</evidence>
<keyword evidence="9" id="KW-0697">Rotamase</keyword>
<dbReference type="GO" id="GO:0000151">
    <property type="term" value="C:ubiquitin ligase complex"/>
    <property type="evidence" value="ECO:0007669"/>
    <property type="project" value="InterPro"/>
</dbReference>
<dbReference type="InterPro" id="IPR003613">
    <property type="entry name" value="Ubox_domain"/>
</dbReference>
<feature type="compositionally biased region" description="Low complexity" evidence="12">
    <location>
        <begin position="34"/>
        <end position="75"/>
    </location>
</feature>
<keyword evidence="9" id="KW-0413">Isomerase</keyword>
<dbReference type="GO" id="GO:0003755">
    <property type="term" value="F:peptidyl-prolyl cis-trans isomerase activity"/>
    <property type="evidence" value="ECO:0007669"/>
    <property type="project" value="UniProtKB-KW"/>
</dbReference>
<comment type="subcellular location">
    <subcellularLocation>
        <location evidence="3">Cytoplasm</location>
    </subcellularLocation>
    <subcellularLocation>
        <location evidence="2">Nucleus</location>
    </subcellularLocation>
</comment>
<evidence type="ECO:0000313" key="15">
    <source>
        <dbReference type="Proteomes" id="UP001280581"/>
    </source>
</evidence>
<sequence length="1076" mass="121980">MADENPPPNDTPMPDAMSDADKIRAKRLAKLGGPSPASSSPAPSAASSATPAPSSSASQPTPKPSTPAAQPASASNPFSQLGIKAEGASSSTPKINIKSKPAEPSPARSATPKAQDVSLEAWTDRTIGQVFRITLDPERTKDLHGHRLCFVSGVRQDLEDGSSPLRFTPELLDSAIIESAQSKTEGKALDYLLGCWKRISRLLRGLHDREDPKFGVAQETRRLCFNYCIFAATMPEVMFNEEPHDINPLAEHLLVDPENDRGICHDFLSEAVSRFEDDDSVKELLVGAVEELSRRLSKMTMNDDYRPYMLAMRNFVRYQPLLVAMAQSDFFLPAEIEAPHIERISLLGPFFTISPLQGEVAMNYFSSHSTRDKGYINNSQRSLRLALQTHQDELFDIANCFIKTKESREKILDWFALTVNKNHKRRAMRGDPKLTASDAFMVNVTVILDRLCEPFMDATFSKVDRIDINYLRRSPRVEIEDETKINAELNEAAEFYKNRVEGTNNFITEIFFLTAAAHHYGLEAASNRLSELQKDMKYLAKQLAQMETERHKYISNPTNLAVFDAHVKKIKDRISKGHCITFATQGVLLDETLQARSMQFMRYVIVWMLRLVAPGTKFPQGTLELPLPKEQPEVWKCLPEYFIEDIGDNFKYITRYMPHIITSTQCEELMVYCVTFLRNSEYIRNPGLKANLVRILFNGIFPVPGRSKGVLGDALFAHKFAIRHLLHALMKFFSECERDYQKLSIRYEIFQVIKCIWPNPTYRENLATEAQVNLDFFVQFVNLLLNDVTYVLDESFTAFTQIHDLTIELKDPMAEGGDAAARQEKEDRLADIKDKAKNYMMLTNETVAMLKLFTETLSDSFTKKEVVVRLAHMLDYNLALLVGPQKSKLKVENMQEYGWNPKAMLADIADVYLNLQEKKTFVDAVATDERSYRSEYWETAKNILTRFALKSPEQLAEWEKLGDTILRTKAEVDAEDQDLGEIPDEYMDPLLATLMEDPVILPRSRQTVDRDTVRGMLLSDAIDPFNRTPLTIDEVIPNDALREEIQTWKAARLAERRAERAATVSGTDASAMDESQ</sequence>
<dbReference type="InterPro" id="IPR019474">
    <property type="entry name" value="Ub_conjug_fac_E4_core"/>
</dbReference>
<organism evidence="14 15">
    <name type="scientific">Pseudopithomyces chartarum</name>
    <dbReference type="NCBI Taxonomy" id="1892770"/>
    <lineage>
        <taxon>Eukaryota</taxon>
        <taxon>Fungi</taxon>
        <taxon>Dikarya</taxon>
        <taxon>Ascomycota</taxon>
        <taxon>Pezizomycotina</taxon>
        <taxon>Dothideomycetes</taxon>
        <taxon>Pleosporomycetidae</taxon>
        <taxon>Pleosporales</taxon>
        <taxon>Massarineae</taxon>
        <taxon>Didymosphaeriaceae</taxon>
        <taxon>Pseudopithomyces</taxon>
    </lineage>
</organism>
<keyword evidence="15" id="KW-1185">Reference proteome</keyword>
<keyword evidence="7" id="KW-0808">Transferase</keyword>
<reference evidence="14 15" key="1">
    <citation type="submission" date="2021-02" db="EMBL/GenBank/DDBJ databases">
        <title>Genome assembly of Pseudopithomyces chartarum.</title>
        <authorList>
            <person name="Jauregui R."/>
            <person name="Singh J."/>
            <person name="Voisey C."/>
        </authorList>
    </citation>
    <scope>NUCLEOTIDE SEQUENCE [LARGE SCALE GENOMIC DNA]</scope>
    <source>
        <strain evidence="14 15">AGR01</strain>
    </source>
</reference>
<evidence type="ECO:0000256" key="2">
    <source>
        <dbReference type="ARBA" id="ARBA00004123"/>
    </source>
</evidence>
<dbReference type="PANTHER" id="PTHR13931:SF2">
    <property type="entry name" value="UBIQUITIN CONJUGATION FACTOR E4 B"/>
    <property type="match status" value="1"/>
</dbReference>
<evidence type="ECO:0000259" key="13">
    <source>
        <dbReference type="PROSITE" id="PS51698"/>
    </source>
</evidence>
<keyword evidence="10" id="KW-0539">Nucleus</keyword>
<evidence type="ECO:0000313" key="14">
    <source>
        <dbReference type="EMBL" id="KAK3216448.1"/>
    </source>
</evidence>
<dbReference type="SMART" id="SM00504">
    <property type="entry name" value="Ubox"/>
    <property type="match status" value="1"/>
</dbReference>
<evidence type="ECO:0000256" key="6">
    <source>
        <dbReference type="ARBA" id="ARBA00022490"/>
    </source>
</evidence>
<accession>A0AAN6M623</accession>
<comment type="similarity">
    <text evidence="5">Belongs to the ubiquitin conjugation factor E4 family.</text>
</comment>
<dbReference type="Pfam" id="PF04564">
    <property type="entry name" value="U-box"/>
    <property type="match status" value="1"/>
</dbReference>
<comment type="catalytic activity">
    <reaction evidence="1">
        <text>S-ubiquitinyl-[E2 ubiquitin-conjugating enzyme]-L-cysteine + [acceptor protein]-L-lysine = [E2 ubiquitin-conjugating enzyme]-L-cysteine + N(6)-ubiquitinyl-[acceptor protein]-L-lysine.</text>
        <dbReference type="EC" id="2.3.2.27"/>
    </reaction>
</comment>
<dbReference type="EMBL" id="WVTA01000002">
    <property type="protein sequence ID" value="KAK3216448.1"/>
    <property type="molecule type" value="Genomic_DNA"/>
</dbReference>
<dbReference type="FunFam" id="3.30.40.10:FF:000055">
    <property type="entry name" value="Ubiquitin conjugation factor e4 a"/>
    <property type="match status" value="1"/>
</dbReference>
<feature type="domain" description="U-box" evidence="13">
    <location>
        <begin position="981"/>
        <end position="1055"/>
    </location>
</feature>
<dbReference type="Proteomes" id="UP001280581">
    <property type="component" value="Unassembled WGS sequence"/>
</dbReference>
<keyword evidence="11" id="KW-0175">Coiled coil</keyword>
<dbReference type="SUPFAM" id="SSF57850">
    <property type="entry name" value="RING/U-box"/>
    <property type="match status" value="1"/>
</dbReference>
<dbReference type="GO" id="GO:0006511">
    <property type="term" value="P:ubiquitin-dependent protein catabolic process"/>
    <property type="evidence" value="ECO:0007669"/>
    <property type="project" value="InterPro"/>
</dbReference>
<proteinExistence type="inferred from homology"/>
<dbReference type="InterPro" id="IPR045132">
    <property type="entry name" value="UBE4"/>
</dbReference>
<evidence type="ECO:0000256" key="11">
    <source>
        <dbReference type="SAM" id="Coils"/>
    </source>
</evidence>
<dbReference type="GO" id="GO:0036503">
    <property type="term" value="P:ERAD pathway"/>
    <property type="evidence" value="ECO:0007669"/>
    <property type="project" value="InterPro"/>
</dbReference>
<dbReference type="InterPro" id="IPR013083">
    <property type="entry name" value="Znf_RING/FYVE/PHD"/>
</dbReference>
<keyword evidence="6" id="KW-0963">Cytoplasm</keyword>
<evidence type="ECO:0000256" key="3">
    <source>
        <dbReference type="ARBA" id="ARBA00004496"/>
    </source>
</evidence>
<evidence type="ECO:0000256" key="9">
    <source>
        <dbReference type="ARBA" id="ARBA00023110"/>
    </source>
</evidence>
<comment type="caution">
    <text evidence="14">The sequence shown here is derived from an EMBL/GenBank/DDBJ whole genome shotgun (WGS) entry which is preliminary data.</text>
</comment>